<dbReference type="InterPro" id="IPR036388">
    <property type="entry name" value="WH-like_DNA-bd_sf"/>
</dbReference>
<accession>A0A511ZNQ7</accession>
<dbReference type="AlphaFoldDB" id="A0A511ZNQ7"/>
<evidence type="ECO:0000256" key="2">
    <source>
        <dbReference type="ARBA" id="ARBA00023015"/>
    </source>
</evidence>
<dbReference type="RefSeq" id="WP_147212009.1">
    <property type="nucleotide sequence ID" value="NZ_BJYM01000018.1"/>
</dbReference>
<dbReference type="InterPro" id="IPR036390">
    <property type="entry name" value="WH_DNA-bd_sf"/>
</dbReference>
<dbReference type="SUPFAM" id="SSF46785">
    <property type="entry name" value="Winged helix' DNA-binding domain"/>
    <property type="match status" value="1"/>
</dbReference>
<comment type="caution">
    <text evidence="6">The sequence shown here is derived from an EMBL/GenBank/DDBJ whole genome shotgun (WGS) entry which is preliminary data.</text>
</comment>
<dbReference type="Pfam" id="PF00126">
    <property type="entry name" value="HTH_1"/>
    <property type="match status" value="1"/>
</dbReference>
<dbReference type="CDD" id="cd05466">
    <property type="entry name" value="PBP2_LTTR_substrate"/>
    <property type="match status" value="1"/>
</dbReference>
<keyword evidence="3" id="KW-0238">DNA-binding</keyword>
<dbReference type="InterPro" id="IPR005119">
    <property type="entry name" value="LysR_subst-bd"/>
</dbReference>
<dbReference type="GO" id="GO:0003677">
    <property type="term" value="F:DNA binding"/>
    <property type="evidence" value="ECO:0007669"/>
    <property type="project" value="UniProtKB-KW"/>
</dbReference>
<keyword evidence="2" id="KW-0805">Transcription regulation</keyword>
<dbReference type="PANTHER" id="PTHR30419:SF24">
    <property type="entry name" value="HTH-TYPE TRANSCRIPTIONAL REGULATOR CZCR"/>
    <property type="match status" value="1"/>
</dbReference>
<name>A0A511ZNQ7_9BACI</name>
<dbReference type="PRINTS" id="PR00039">
    <property type="entry name" value="HTHLYSR"/>
</dbReference>
<evidence type="ECO:0000259" key="5">
    <source>
        <dbReference type="PROSITE" id="PS50931"/>
    </source>
</evidence>
<feature type="domain" description="HTH lysR-type" evidence="5">
    <location>
        <begin position="1"/>
        <end position="58"/>
    </location>
</feature>
<proteinExistence type="inferred from homology"/>
<reference evidence="6 7" key="1">
    <citation type="submission" date="2019-07" db="EMBL/GenBank/DDBJ databases">
        <title>Whole genome shotgun sequence of Oceanobacillus sojae NBRC 105379.</title>
        <authorList>
            <person name="Hosoyama A."/>
            <person name="Uohara A."/>
            <person name="Ohji S."/>
            <person name="Ichikawa N."/>
        </authorList>
    </citation>
    <scope>NUCLEOTIDE SEQUENCE [LARGE SCALE GENOMIC DNA]</scope>
    <source>
        <strain evidence="6 7">NBRC 105379</strain>
    </source>
</reference>
<dbReference type="PROSITE" id="PS50931">
    <property type="entry name" value="HTH_LYSR"/>
    <property type="match status" value="1"/>
</dbReference>
<evidence type="ECO:0000256" key="1">
    <source>
        <dbReference type="ARBA" id="ARBA00009437"/>
    </source>
</evidence>
<evidence type="ECO:0000313" key="7">
    <source>
        <dbReference type="Proteomes" id="UP000321558"/>
    </source>
</evidence>
<dbReference type="GO" id="GO:0003700">
    <property type="term" value="F:DNA-binding transcription factor activity"/>
    <property type="evidence" value="ECO:0007669"/>
    <property type="project" value="InterPro"/>
</dbReference>
<dbReference type="EMBL" id="BJYM01000018">
    <property type="protein sequence ID" value="GEN89090.1"/>
    <property type="molecule type" value="Genomic_DNA"/>
</dbReference>
<dbReference type="OrthoDB" id="63123at2"/>
<dbReference type="SUPFAM" id="SSF53850">
    <property type="entry name" value="Periplasmic binding protein-like II"/>
    <property type="match status" value="1"/>
</dbReference>
<dbReference type="Pfam" id="PF03466">
    <property type="entry name" value="LysR_substrate"/>
    <property type="match status" value="1"/>
</dbReference>
<evidence type="ECO:0000256" key="4">
    <source>
        <dbReference type="ARBA" id="ARBA00023163"/>
    </source>
</evidence>
<dbReference type="PANTHER" id="PTHR30419">
    <property type="entry name" value="HTH-TYPE TRANSCRIPTIONAL REGULATOR YBHD"/>
    <property type="match status" value="1"/>
</dbReference>
<evidence type="ECO:0000313" key="6">
    <source>
        <dbReference type="EMBL" id="GEN89090.1"/>
    </source>
</evidence>
<dbReference type="InterPro" id="IPR050950">
    <property type="entry name" value="HTH-type_LysR_regulators"/>
</dbReference>
<dbReference type="InterPro" id="IPR000847">
    <property type="entry name" value="LysR_HTH_N"/>
</dbReference>
<gene>
    <name evidence="6" type="ORF">OSO01_38290</name>
</gene>
<keyword evidence="7" id="KW-1185">Reference proteome</keyword>
<dbReference type="GO" id="GO:0005829">
    <property type="term" value="C:cytosol"/>
    <property type="evidence" value="ECO:0007669"/>
    <property type="project" value="TreeGrafter"/>
</dbReference>
<dbReference type="Proteomes" id="UP000321558">
    <property type="component" value="Unassembled WGS sequence"/>
</dbReference>
<comment type="similarity">
    <text evidence="1">Belongs to the LysR transcriptional regulatory family.</text>
</comment>
<dbReference type="FunFam" id="1.10.10.10:FF:000001">
    <property type="entry name" value="LysR family transcriptional regulator"/>
    <property type="match status" value="1"/>
</dbReference>
<dbReference type="Gene3D" id="1.10.10.10">
    <property type="entry name" value="Winged helix-like DNA-binding domain superfamily/Winged helix DNA-binding domain"/>
    <property type="match status" value="1"/>
</dbReference>
<keyword evidence="4" id="KW-0804">Transcription</keyword>
<evidence type="ECO:0000256" key="3">
    <source>
        <dbReference type="ARBA" id="ARBA00023125"/>
    </source>
</evidence>
<organism evidence="6 7">
    <name type="scientific">Oceanobacillus sojae</name>
    <dbReference type="NCBI Taxonomy" id="582851"/>
    <lineage>
        <taxon>Bacteria</taxon>
        <taxon>Bacillati</taxon>
        <taxon>Bacillota</taxon>
        <taxon>Bacilli</taxon>
        <taxon>Bacillales</taxon>
        <taxon>Bacillaceae</taxon>
        <taxon>Oceanobacillus</taxon>
    </lineage>
</organism>
<protein>
    <submittedName>
        <fullName evidence="6">LysR family transcriptional regulator</fullName>
    </submittedName>
</protein>
<dbReference type="Gene3D" id="3.40.190.290">
    <property type="match status" value="1"/>
</dbReference>
<sequence length="292" mass="33331">MTLARYEIFRSIVETGGFFKAANVLGLTQSAVSHAISSLESEFGFTLLTRGRSGVKLTNNGEKMLLHVHRILNSYEQMMQEAAEIEGVKTGIVRIGTFPSVSINWLPKIIKEFKQQYPHIEVKLLEGDYDDINKWILNGSVDFGFLSLPADNIFDTIPLKKDRILCVMSNQHPLSNQKTITFEQLKEAQLIMPKTNIDKDVRDILKENNITLSIGYEMEEDQAIIAMVQNNLGISILPELILYRLPEDIRIRSLEKEYYRTIGMAVQSLEKAAPATRVFMETVQEWIEENYV</sequence>